<dbReference type="PANTHER" id="PTHR46586">
    <property type="entry name" value="ANKYRIN REPEAT-CONTAINING PROTEIN"/>
    <property type="match status" value="1"/>
</dbReference>
<dbReference type="Pfam" id="PF12796">
    <property type="entry name" value="Ank_2"/>
    <property type="match status" value="2"/>
</dbReference>
<evidence type="ECO:0000256" key="1">
    <source>
        <dbReference type="SAM" id="SignalP"/>
    </source>
</evidence>
<proteinExistence type="predicted"/>
<feature type="signal peptide" evidence="1">
    <location>
        <begin position="1"/>
        <end position="21"/>
    </location>
</feature>
<sequence>MLSRATSLALAPLLIVTLALSDKAVANLPLALSIISSYLDNTMNIPLHEACATGSLALFDRIWFHSQLPRNEDWCWCPAASLLTNRHYKRWQFSQSLIQAIRRRDLALVDWIFGHFTRCVSDVKVVEEAASSGQLEILKFLLEKNSGHTQEDYEAGNVSGDDNGVTWGGEDMELAVKSGHTDIVRWLLEHTRNSPRMQDGILYEAAIAGNLPIVKLLISRGFRVADFHSLLDLAAAEGHLELLKWLVKQDFRSEGHGIQLSSKHLNVNTWLVESGLECGVEESFADACNEGSLSVVWWFVDYIDTRRVDLGVDTAQLAMNSAADNGHLEVVKWLIERGLGRGPRTASAIHFAAISGHLEVAKYFHGQGFTDCNHDTLQIAVNGGYLAVVKWLWTQFHDDPKADLLCVHAGNGLVSWAPRWRVKWLLQLGTGTSKLFSTYTQLR</sequence>
<dbReference type="SMART" id="SM00248">
    <property type="entry name" value="ANK"/>
    <property type="match status" value="6"/>
</dbReference>
<protein>
    <submittedName>
        <fullName evidence="2">Uncharacterized protein</fullName>
    </submittedName>
</protein>
<dbReference type="PANTHER" id="PTHR46586:SF3">
    <property type="entry name" value="ANKYRIN REPEAT-CONTAINING PROTEIN"/>
    <property type="match status" value="1"/>
</dbReference>
<evidence type="ECO:0000313" key="3">
    <source>
        <dbReference type="Proteomes" id="UP001632037"/>
    </source>
</evidence>
<keyword evidence="3" id="KW-1185">Reference proteome</keyword>
<gene>
    <name evidence="2" type="ORF">V7S43_009257</name>
</gene>
<evidence type="ECO:0000313" key="2">
    <source>
        <dbReference type="EMBL" id="KAL3665831.1"/>
    </source>
</evidence>
<dbReference type="AlphaFoldDB" id="A0ABD3FJD1"/>
<dbReference type="Proteomes" id="UP001632037">
    <property type="component" value="Unassembled WGS sequence"/>
</dbReference>
<organism evidence="2 3">
    <name type="scientific">Phytophthora oleae</name>
    <dbReference type="NCBI Taxonomy" id="2107226"/>
    <lineage>
        <taxon>Eukaryota</taxon>
        <taxon>Sar</taxon>
        <taxon>Stramenopiles</taxon>
        <taxon>Oomycota</taxon>
        <taxon>Peronosporomycetes</taxon>
        <taxon>Peronosporales</taxon>
        <taxon>Peronosporaceae</taxon>
        <taxon>Phytophthora</taxon>
    </lineage>
</organism>
<dbReference type="InterPro" id="IPR002110">
    <property type="entry name" value="Ankyrin_rpt"/>
</dbReference>
<keyword evidence="1" id="KW-0732">Signal</keyword>
<dbReference type="InterPro" id="IPR036770">
    <property type="entry name" value="Ankyrin_rpt-contain_sf"/>
</dbReference>
<name>A0ABD3FJD1_9STRA</name>
<accession>A0ABD3FJD1</accession>
<feature type="chain" id="PRO_5044776392" evidence="1">
    <location>
        <begin position="22"/>
        <end position="443"/>
    </location>
</feature>
<reference evidence="2 3" key="1">
    <citation type="submission" date="2024-09" db="EMBL/GenBank/DDBJ databases">
        <title>Genome sequencing and assembly of Phytophthora oleae, isolate VK10A, causative agent of rot of olive drupes.</title>
        <authorList>
            <person name="Conti Taguali S."/>
            <person name="Riolo M."/>
            <person name="La Spada F."/>
            <person name="Cacciola S.O."/>
            <person name="Dionisio G."/>
        </authorList>
    </citation>
    <scope>NUCLEOTIDE SEQUENCE [LARGE SCALE GENOMIC DNA]</scope>
    <source>
        <strain evidence="2 3">VK10A</strain>
    </source>
</reference>
<dbReference type="SUPFAM" id="SSF140860">
    <property type="entry name" value="Pseudo ankyrin repeat-like"/>
    <property type="match status" value="1"/>
</dbReference>
<dbReference type="EMBL" id="JBIMZQ010000019">
    <property type="protein sequence ID" value="KAL3665831.1"/>
    <property type="molecule type" value="Genomic_DNA"/>
</dbReference>
<dbReference type="SUPFAM" id="SSF48403">
    <property type="entry name" value="Ankyrin repeat"/>
    <property type="match status" value="1"/>
</dbReference>
<dbReference type="InterPro" id="IPR052050">
    <property type="entry name" value="SecEffector_AnkRepeat"/>
</dbReference>
<dbReference type="Gene3D" id="1.25.40.20">
    <property type="entry name" value="Ankyrin repeat-containing domain"/>
    <property type="match status" value="2"/>
</dbReference>
<comment type="caution">
    <text evidence="2">The sequence shown here is derived from an EMBL/GenBank/DDBJ whole genome shotgun (WGS) entry which is preliminary data.</text>
</comment>